<evidence type="ECO:0000313" key="1">
    <source>
        <dbReference type="EMBL" id="MED6275411.1"/>
    </source>
</evidence>
<comment type="caution">
    <text evidence="1">The sequence shown here is derived from an EMBL/GenBank/DDBJ whole genome shotgun (WGS) entry which is preliminary data.</text>
</comment>
<dbReference type="Proteomes" id="UP001352852">
    <property type="component" value="Unassembled WGS sequence"/>
</dbReference>
<name>A0ABU7DKF8_9TELE</name>
<keyword evidence="2" id="KW-1185">Reference proteome</keyword>
<protein>
    <submittedName>
        <fullName evidence="1">Uncharacterized protein</fullName>
    </submittedName>
</protein>
<reference evidence="1 2" key="1">
    <citation type="submission" date="2021-06" db="EMBL/GenBank/DDBJ databases">
        <authorList>
            <person name="Palmer J.M."/>
        </authorList>
    </citation>
    <scope>NUCLEOTIDE SEQUENCE [LARGE SCALE GENOMIC DNA]</scope>
    <source>
        <strain evidence="1 2">CL_MEX2019</strain>
        <tissue evidence="1">Muscle</tissue>
    </source>
</reference>
<accession>A0ABU7DKF8</accession>
<organism evidence="1 2">
    <name type="scientific">Characodon lateralis</name>
    <dbReference type="NCBI Taxonomy" id="208331"/>
    <lineage>
        <taxon>Eukaryota</taxon>
        <taxon>Metazoa</taxon>
        <taxon>Chordata</taxon>
        <taxon>Craniata</taxon>
        <taxon>Vertebrata</taxon>
        <taxon>Euteleostomi</taxon>
        <taxon>Actinopterygii</taxon>
        <taxon>Neopterygii</taxon>
        <taxon>Teleostei</taxon>
        <taxon>Neoteleostei</taxon>
        <taxon>Acanthomorphata</taxon>
        <taxon>Ovalentaria</taxon>
        <taxon>Atherinomorphae</taxon>
        <taxon>Cyprinodontiformes</taxon>
        <taxon>Goodeidae</taxon>
        <taxon>Characodon</taxon>
    </lineage>
</organism>
<sequence>MIWQIRKRKDIVIDLFPLVQLRNGGPGTAGSLPLQWVESQASVLLLTMLQCCSSQYDLHRLLQLLADVDKLLKSNGEMFRAVTSLSNPNTRPLLTGSVQEMQFYC</sequence>
<evidence type="ECO:0000313" key="2">
    <source>
        <dbReference type="Proteomes" id="UP001352852"/>
    </source>
</evidence>
<dbReference type="EMBL" id="JAHUTJ010027758">
    <property type="protein sequence ID" value="MED6275411.1"/>
    <property type="molecule type" value="Genomic_DNA"/>
</dbReference>
<proteinExistence type="predicted"/>
<gene>
    <name evidence="1" type="ORF">CHARACLAT_026336</name>
</gene>